<dbReference type="GO" id="GO:0009307">
    <property type="term" value="P:DNA restriction-modification system"/>
    <property type="evidence" value="ECO:0007669"/>
    <property type="project" value="InterPro"/>
</dbReference>
<protein>
    <submittedName>
        <fullName evidence="1">Type II site-specific deoxyribonuclease</fullName>
    </submittedName>
</protein>
<reference evidence="1 2" key="1">
    <citation type="submission" date="2019-08" db="EMBL/GenBank/DDBJ databases">
        <title>In-depth cultivation of the pig gut microbiome towards novel bacterial diversity and tailored functional studies.</title>
        <authorList>
            <person name="Wylensek D."/>
            <person name="Hitch T.C.A."/>
            <person name="Clavel T."/>
        </authorList>
    </citation>
    <scope>NUCLEOTIDE SEQUENCE [LARGE SCALE GENOMIC DNA]</scope>
    <source>
        <strain evidence="1 2">WCA-380-WT-3A</strain>
    </source>
</reference>
<proteinExistence type="predicted"/>
<dbReference type="EMBL" id="VUMG01000001">
    <property type="protein sequence ID" value="MSS44930.1"/>
    <property type="molecule type" value="Genomic_DNA"/>
</dbReference>
<dbReference type="GO" id="GO:0003677">
    <property type="term" value="F:DNA binding"/>
    <property type="evidence" value="ECO:0007669"/>
    <property type="project" value="InterPro"/>
</dbReference>
<dbReference type="Proteomes" id="UP000466104">
    <property type="component" value="Unassembled WGS sequence"/>
</dbReference>
<accession>A0A7K0J4R7</accession>
<comment type="caution">
    <text evidence="1">The sequence shown here is derived from an EMBL/GenBank/DDBJ whole genome shotgun (WGS) entry which is preliminary data.</text>
</comment>
<dbReference type="Pfam" id="PF04555">
    <property type="entry name" value="XhoI"/>
    <property type="match status" value="1"/>
</dbReference>
<sequence length="240" mass="26056">MTLVYEDITEALSAYWGRKHLQNENSRIAGAVGAGTAGSVRGGHQFDPVAAVLAKPFIEAGFAPEDVRIHGGVTLPGYYRPTKDWDVVVTHHKTVVAAFELKALGGPSFGNNANNRIEEALGSSTDIRQAAVDMRFGDELPWLGYLIVVEDHEKSRRPATPKKVAGGTIDPVWQGSSYQSRIALGVERMISQRVYDAACVLVSDSERPAPREPSSMADWAHFAAAIDARITYLRSLGIPK</sequence>
<dbReference type="InterPro" id="IPR007636">
    <property type="entry name" value="Restrct_endonuc_II_XhoI"/>
</dbReference>
<name>A0A7K0J4R7_9ACTN</name>
<dbReference type="GO" id="GO:0009036">
    <property type="term" value="F:type II site-specific deoxyribonuclease activity"/>
    <property type="evidence" value="ECO:0007669"/>
    <property type="project" value="InterPro"/>
</dbReference>
<evidence type="ECO:0000313" key="1">
    <source>
        <dbReference type="EMBL" id="MSS44930.1"/>
    </source>
</evidence>
<organism evidence="1 2">
    <name type="scientific">Cutibacterium porci</name>
    <dbReference type="NCBI Taxonomy" id="2605781"/>
    <lineage>
        <taxon>Bacteria</taxon>
        <taxon>Bacillati</taxon>
        <taxon>Actinomycetota</taxon>
        <taxon>Actinomycetes</taxon>
        <taxon>Propionibacteriales</taxon>
        <taxon>Propionibacteriaceae</taxon>
        <taxon>Cutibacterium</taxon>
    </lineage>
</organism>
<dbReference type="AlphaFoldDB" id="A0A7K0J4R7"/>
<keyword evidence="2" id="KW-1185">Reference proteome</keyword>
<gene>
    <name evidence="1" type="ORF">FYJ43_02450</name>
</gene>
<evidence type="ECO:0000313" key="2">
    <source>
        <dbReference type="Proteomes" id="UP000466104"/>
    </source>
</evidence>
<dbReference type="RefSeq" id="WP_154561588.1">
    <property type="nucleotide sequence ID" value="NZ_VUMG01000001.1"/>
</dbReference>